<dbReference type="InterPro" id="IPR036104">
    <property type="entry name" value="BFN_sf"/>
</dbReference>
<evidence type="ECO:0000259" key="1">
    <source>
        <dbReference type="PROSITE" id="PS51658"/>
    </source>
</evidence>
<organism evidence="2">
    <name type="scientific">marine sediment metagenome</name>
    <dbReference type="NCBI Taxonomy" id="412755"/>
    <lineage>
        <taxon>unclassified sequences</taxon>
        <taxon>metagenomes</taxon>
        <taxon>ecological metagenomes</taxon>
    </lineage>
</organism>
<sequence>MVGREEPERQMKIVECQLVRVVMSETQDSHILWLKEKDGERKMRIAIGLFEVFAIHRTLNGQTFSRPLTHELFGSVLDTLGATIEAVVVNELRDETFFGRLMLKQNGKTYDIDTRPSDGIALALQQGAPIFVEDSVLTQANREM</sequence>
<evidence type="ECO:0000313" key="2">
    <source>
        <dbReference type="EMBL" id="GAG11330.1"/>
    </source>
</evidence>
<reference evidence="2" key="1">
    <citation type="journal article" date="2014" name="Front. Microbiol.">
        <title>High frequency of phylogenetically diverse reductive dehalogenase-homologous genes in deep subseafloor sedimentary metagenomes.</title>
        <authorList>
            <person name="Kawai M."/>
            <person name="Futagami T."/>
            <person name="Toyoda A."/>
            <person name="Takaki Y."/>
            <person name="Nishi S."/>
            <person name="Hori S."/>
            <person name="Arai W."/>
            <person name="Tsubouchi T."/>
            <person name="Morono Y."/>
            <person name="Uchiyama I."/>
            <person name="Ito T."/>
            <person name="Fujiyama A."/>
            <person name="Inagaki F."/>
            <person name="Takami H."/>
        </authorList>
    </citation>
    <scope>NUCLEOTIDE SEQUENCE</scope>
    <source>
        <strain evidence="2">Expedition CK06-06</strain>
    </source>
</reference>
<protein>
    <recommendedName>
        <fullName evidence="1">BFN domain-containing protein</fullName>
    </recommendedName>
</protein>
<dbReference type="Gene3D" id="3.10.690.10">
    <property type="entry name" value="Bifunctional nuclease domain"/>
    <property type="match status" value="1"/>
</dbReference>
<comment type="caution">
    <text evidence="2">The sequence shown here is derived from an EMBL/GenBank/DDBJ whole genome shotgun (WGS) entry which is preliminary data.</text>
</comment>
<dbReference type="PANTHER" id="PTHR15160:SF1">
    <property type="entry name" value="VON HIPPEL-LINDAU DISEASE TUMOR SUPPRESSOR"/>
    <property type="match status" value="1"/>
</dbReference>
<dbReference type="EMBL" id="BARS01022114">
    <property type="protein sequence ID" value="GAG11330.1"/>
    <property type="molecule type" value="Genomic_DNA"/>
</dbReference>
<gene>
    <name evidence="2" type="ORF">S01H1_35389</name>
</gene>
<feature type="domain" description="BFN" evidence="1">
    <location>
        <begin position="13"/>
        <end position="144"/>
    </location>
</feature>
<dbReference type="Pfam" id="PF02577">
    <property type="entry name" value="BFN_dom"/>
    <property type="match status" value="1"/>
</dbReference>
<dbReference type="InterPro" id="IPR003729">
    <property type="entry name" value="Bi_nuclease_dom"/>
</dbReference>
<dbReference type="GO" id="GO:0004518">
    <property type="term" value="F:nuclease activity"/>
    <property type="evidence" value="ECO:0007669"/>
    <property type="project" value="InterPro"/>
</dbReference>
<dbReference type="PANTHER" id="PTHR15160">
    <property type="entry name" value="VON HIPPEL-LINDAU PROTEIN"/>
    <property type="match status" value="1"/>
</dbReference>
<proteinExistence type="predicted"/>
<dbReference type="AlphaFoldDB" id="X0UZS5"/>
<dbReference type="SUPFAM" id="SSF103256">
    <property type="entry name" value="Hypothetical protein TM0160"/>
    <property type="match status" value="1"/>
</dbReference>
<dbReference type="PROSITE" id="PS51658">
    <property type="entry name" value="BFN"/>
    <property type="match status" value="1"/>
</dbReference>
<name>X0UZS5_9ZZZZ</name>
<accession>X0UZS5</accession>